<dbReference type="Proteomes" id="UP001549111">
    <property type="component" value="Unassembled WGS sequence"/>
</dbReference>
<evidence type="ECO:0000256" key="4">
    <source>
        <dbReference type="ARBA" id="ARBA00022801"/>
    </source>
</evidence>
<dbReference type="CDD" id="cd09634">
    <property type="entry name" value="Cas1_I-II-III"/>
    <property type="match status" value="1"/>
</dbReference>
<dbReference type="GO" id="GO:0051607">
    <property type="term" value="P:defense response to virus"/>
    <property type="evidence" value="ECO:0007669"/>
    <property type="project" value="UniProtKB-UniRule"/>
</dbReference>
<dbReference type="RefSeq" id="WP_149501931.1">
    <property type="nucleotide sequence ID" value="NZ_CP035707.1"/>
</dbReference>
<keyword evidence="3 10" id="KW-0255">Endonuclease</keyword>
<dbReference type="EC" id="3.1.-.-" evidence="10"/>
<evidence type="ECO:0000256" key="1">
    <source>
        <dbReference type="ARBA" id="ARBA00022722"/>
    </source>
</evidence>
<evidence type="ECO:0000256" key="7">
    <source>
        <dbReference type="ARBA" id="ARBA00023125"/>
    </source>
</evidence>
<dbReference type="GO" id="GO:0004519">
    <property type="term" value="F:endonuclease activity"/>
    <property type="evidence" value="ECO:0007669"/>
    <property type="project" value="UniProtKB-UniRule"/>
</dbReference>
<dbReference type="NCBIfam" id="TIGR00287">
    <property type="entry name" value="cas1"/>
    <property type="match status" value="1"/>
</dbReference>
<dbReference type="OrthoDB" id="9803119at2"/>
<keyword evidence="7 10" id="KW-0238">DNA-binding</keyword>
<protein>
    <recommendedName>
        <fullName evidence="10">CRISPR-associated endonuclease Cas1</fullName>
        <ecNumber evidence="10">3.1.-.-</ecNumber>
    </recommendedName>
</protein>
<feature type="binding site" evidence="10">
    <location>
        <position position="235"/>
    </location>
    <ligand>
        <name>Mn(2+)</name>
        <dbReference type="ChEBI" id="CHEBI:29035"/>
    </ligand>
</feature>
<name>A0A5C1PY09_9BURK</name>
<dbReference type="InterPro" id="IPR050646">
    <property type="entry name" value="Cas1"/>
</dbReference>
<evidence type="ECO:0000256" key="2">
    <source>
        <dbReference type="ARBA" id="ARBA00022723"/>
    </source>
</evidence>
<reference evidence="11 14" key="2">
    <citation type="submission" date="2024-06" db="EMBL/GenBank/DDBJ databases">
        <title>Genomic Encyclopedia of Type Strains, Phase IV (KMG-IV): sequencing the most valuable type-strain genomes for metagenomic binning, comparative biology and taxonomic classification.</title>
        <authorList>
            <person name="Goeker M."/>
        </authorList>
    </citation>
    <scope>NUCLEOTIDE SEQUENCE [LARGE SCALE GENOMIC DNA]</scope>
    <source>
        <strain evidence="11 14">D-501</strain>
    </source>
</reference>
<evidence type="ECO:0000313" key="14">
    <source>
        <dbReference type="Proteomes" id="UP001549111"/>
    </source>
</evidence>
<feature type="binding site" evidence="10">
    <location>
        <position position="250"/>
    </location>
    <ligand>
        <name>Mn(2+)</name>
        <dbReference type="ChEBI" id="CHEBI:29035"/>
    </ligand>
</feature>
<geneLocation type="plasmid" evidence="13">
    <name>psna507_unt13</name>
</geneLocation>
<proteinExistence type="inferred from homology"/>
<dbReference type="GO" id="GO:0003677">
    <property type="term" value="F:DNA binding"/>
    <property type="evidence" value="ECO:0007669"/>
    <property type="project" value="UniProtKB-KW"/>
</dbReference>
<evidence type="ECO:0000256" key="3">
    <source>
        <dbReference type="ARBA" id="ARBA00022759"/>
    </source>
</evidence>
<sequence>MSTLLLDRAHLEVRTDGDALALYENGVRRGSVPLKLIDRCVIHGLQTRLDSGVLLKLAEAGASTVLLSPRTGRRVALVLGPAHNDATVRLAQAQQVMQPRWCAAWAQGIVHAKINRQARVLARWRQDRPDARLALTRAERGVATVREALAVLHADSGDTFARLATLRGLEGTAARAHFAGLAAVLPPALGFTGRNRRPPRDPANACLSLGYTLLHAEAVTAAQAAGLDPLLGFYHRPAFGRESLASDLIEPLRAEVDAWVAALFRDRTLREDHFTRPESPGGACLLGKAGRQTFYAEWAAHAVRPLRRWLRWRCAALARVLRAQGEAALAATTFDEDRLDEDARPDTASGS</sequence>
<evidence type="ECO:0000313" key="11">
    <source>
        <dbReference type="EMBL" id="MET3605820.1"/>
    </source>
</evidence>
<comment type="subunit">
    <text evidence="9 10">Homodimer, forms a heterotetramer with a Cas2 homodimer.</text>
</comment>
<keyword evidence="8 10" id="KW-0464">Manganese</keyword>
<dbReference type="KEGG" id="snn:EWH46_00045"/>
<feature type="binding site" evidence="10">
    <location>
        <position position="170"/>
    </location>
    <ligand>
        <name>Mn(2+)</name>
        <dbReference type="ChEBI" id="CHEBI:29035"/>
    </ligand>
</feature>
<keyword evidence="14" id="KW-1185">Reference proteome</keyword>
<evidence type="ECO:0000313" key="12">
    <source>
        <dbReference type="EMBL" id="QEM99313.1"/>
    </source>
</evidence>
<gene>
    <name evidence="10 12" type="primary">cas1</name>
    <name evidence="11" type="ORF">ABIC99_003654</name>
    <name evidence="12" type="ORF">EWH46_00045</name>
</gene>
<organism evidence="12 13">
    <name type="scientific">Sphaerotilus sulfidivorans</name>
    <dbReference type="NCBI Taxonomy" id="639200"/>
    <lineage>
        <taxon>Bacteria</taxon>
        <taxon>Pseudomonadati</taxon>
        <taxon>Pseudomonadota</taxon>
        <taxon>Betaproteobacteria</taxon>
        <taxon>Burkholderiales</taxon>
        <taxon>Sphaerotilaceae</taxon>
        <taxon>Sphaerotilus</taxon>
    </lineage>
</organism>
<dbReference type="GO" id="GO:0016787">
    <property type="term" value="F:hydrolase activity"/>
    <property type="evidence" value="ECO:0007669"/>
    <property type="project" value="UniProtKB-KW"/>
</dbReference>
<comment type="cofactor">
    <cofactor evidence="10">
        <name>Mg(2+)</name>
        <dbReference type="ChEBI" id="CHEBI:18420"/>
    </cofactor>
    <cofactor evidence="10">
        <name>Mn(2+)</name>
        <dbReference type="ChEBI" id="CHEBI:29035"/>
    </cofactor>
</comment>
<dbReference type="PANTHER" id="PTHR34353:SF2">
    <property type="entry name" value="CRISPR-ASSOCIATED ENDONUCLEASE CAS1 1"/>
    <property type="match status" value="1"/>
</dbReference>
<keyword evidence="5 10" id="KW-0460">Magnesium</keyword>
<keyword evidence="1 10" id="KW-0540">Nuclease</keyword>
<dbReference type="EMBL" id="CP035707">
    <property type="protein sequence ID" value="QEM99313.1"/>
    <property type="molecule type" value="Genomic_DNA"/>
</dbReference>
<dbReference type="InterPro" id="IPR042206">
    <property type="entry name" value="CRISPR-assoc_Cas1_C"/>
</dbReference>
<dbReference type="PANTHER" id="PTHR34353">
    <property type="entry name" value="CRISPR-ASSOCIATED ENDONUCLEASE CAS1 1"/>
    <property type="match status" value="1"/>
</dbReference>
<evidence type="ECO:0000256" key="6">
    <source>
        <dbReference type="ARBA" id="ARBA00023118"/>
    </source>
</evidence>
<dbReference type="InterPro" id="IPR002729">
    <property type="entry name" value="CRISPR-assoc_Cas1"/>
</dbReference>
<dbReference type="AlphaFoldDB" id="A0A5C1PY09"/>
<reference evidence="12 13" key="1">
    <citation type="submission" date="2019-02" db="EMBL/GenBank/DDBJ databases">
        <title>Complete Genome Sequence and Methylome Analysis of Sphaerotilus natans subsp. sulfidivorans D-507.</title>
        <authorList>
            <person name="Fomenkov A."/>
            <person name="Gridneva E."/>
            <person name="Smolyakov D."/>
            <person name="Dubinina G."/>
            <person name="Vincze T."/>
            <person name="Grabovich M."/>
            <person name="Roberts R.J."/>
        </authorList>
    </citation>
    <scope>NUCLEOTIDE SEQUENCE [LARGE SCALE GENOMIC DNA]</scope>
    <source>
        <strain evidence="12 13">D-507</strain>
        <plasmid evidence="12">pSna507_unt13</plasmid>
        <plasmid evidence="13">psna507_unt13</plasmid>
    </source>
</reference>
<dbReference type="HAMAP" id="MF_01470">
    <property type="entry name" value="Cas1"/>
    <property type="match status" value="1"/>
</dbReference>
<comment type="function">
    <text evidence="10">CRISPR (clustered regularly interspaced short palindromic repeat), is an adaptive immune system that provides protection against mobile genetic elements (viruses, transposable elements and conjugative plasmids). CRISPR clusters contain spacers, sequences complementary to antecedent mobile elements, and target invading nucleic acids. CRISPR clusters are transcribed and processed into CRISPR RNA (crRNA). Acts as a dsDNA endonuclease. Involved in the integration of spacer DNA into the CRISPR cassette.</text>
</comment>
<dbReference type="GO" id="GO:0043571">
    <property type="term" value="P:maintenance of CRISPR repeat elements"/>
    <property type="evidence" value="ECO:0007669"/>
    <property type="project" value="UniProtKB-UniRule"/>
</dbReference>
<keyword evidence="2 10" id="KW-0479">Metal-binding</keyword>
<dbReference type="Proteomes" id="UP000323522">
    <property type="component" value="Plasmid pSna507_unt13"/>
</dbReference>
<dbReference type="Pfam" id="PF01867">
    <property type="entry name" value="Cas_Cas1"/>
    <property type="match status" value="1"/>
</dbReference>
<evidence type="ECO:0000256" key="9">
    <source>
        <dbReference type="ARBA" id="ARBA00038592"/>
    </source>
</evidence>
<dbReference type="Gene3D" id="1.20.120.920">
    <property type="entry name" value="CRISPR-associated endonuclease Cas1, C-terminal domain"/>
    <property type="match status" value="1"/>
</dbReference>
<keyword evidence="4 10" id="KW-0378">Hydrolase</keyword>
<accession>A0A5C1PY09</accession>
<evidence type="ECO:0000256" key="8">
    <source>
        <dbReference type="ARBA" id="ARBA00023211"/>
    </source>
</evidence>
<geneLocation type="plasmid" evidence="12">
    <name>pSna507_unt13</name>
</geneLocation>
<comment type="similarity">
    <text evidence="10">Belongs to the CRISPR-associated endonuclease Cas1 family.</text>
</comment>
<dbReference type="EMBL" id="JBEPLS010000024">
    <property type="protein sequence ID" value="MET3605820.1"/>
    <property type="molecule type" value="Genomic_DNA"/>
</dbReference>
<evidence type="ECO:0000256" key="10">
    <source>
        <dbReference type="HAMAP-Rule" id="MF_01470"/>
    </source>
</evidence>
<keyword evidence="12" id="KW-0614">Plasmid</keyword>
<dbReference type="GO" id="GO:0046872">
    <property type="term" value="F:metal ion binding"/>
    <property type="evidence" value="ECO:0007669"/>
    <property type="project" value="UniProtKB-UniRule"/>
</dbReference>
<keyword evidence="6 10" id="KW-0051">Antiviral defense</keyword>
<evidence type="ECO:0000313" key="13">
    <source>
        <dbReference type="Proteomes" id="UP000323522"/>
    </source>
</evidence>
<evidence type="ECO:0000256" key="5">
    <source>
        <dbReference type="ARBA" id="ARBA00022842"/>
    </source>
</evidence>